<dbReference type="Gene3D" id="1.10.287.950">
    <property type="entry name" value="Methyl-accepting chemotaxis protein"/>
    <property type="match status" value="1"/>
</dbReference>
<dbReference type="eggNOG" id="COG0840">
    <property type="taxonomic scope" value="Bacteria"/>
</dbReference>
<dbReference type="PANTHER" id="PTHR32089:SF112">
    <property type="entry name" value="LYSOZYME-LIKE PROTEIN-RELATED"/>
    <property type="match status" value="1"/>
</dbReference>
<dbReference type="InterPro" id="IPR029151">
    <property type="entry name" value="Sensor-like_sf"/>
</dbReference>
<dbReference type="Gene3D" id="3.30.450.20">
    <property type="entry name" value="PAS domain"/>
    <property type="match status" value="1"/>
</dbReference>
<evidence type="ECO:0000313" key="6">
    <source>
        <dbReference type="Proteomes" id="UP000028481"/>
    </source>
</evidence>
<dbReference type="GO" id="GO:0016020">
    <property type="term" value="C:membrane"/>
    <property type="evidence" value="ECO:0007669"/>
    <property type="project" value="InterPro"/>
</dbReference>
<dbReference type="CDD" id="cd18773">
    <property type="entry name" value="PDC1_HK_sensor"/>
    <property type="match status" value="1"/>
</dbReference>
<organism evidence="5 6">
    <name type="scientific">Thermodesulfobacterium commune DSM 2178</name>
    <dbReference type="NCBI Taxonomy" id="289377"/>
    <lineage>
        <taxon>Bacteria</taxon>
        <taxon>Pseudomonadati</taxon>
        <taxon>Thermodesulfobacteriota</taxon>
        <taxon>Thermodesulfobacteria</taxon>
        <taxon>Thermodesulfobacteriales</taxon>
        <taxon>Thermodesulfobacteriaceae</taxon>
        <taxon>Thermodesulfobacterium</taxon>
    </lineage>
</organism>
<protein>
    <recommendedName>
        <fullName evidence="4">Methyl-accepting transducer domain-containing protein</fullName>
    </recommendedName>
</protein>
<dbReference type="HOGENOM" id="CLU_000445_107_18_0"/>
<dbReference type="Pfam" id="PF00015">
    <property type="entry name" value="MCPsignal"/>
    <property type="match status" value="1"/>
</dbReference>
<feature type="domain" description="Methyl-accepting transducer" evidence="4">
    <location>
        <begin position="35"/>
        <end position="271"/>
    </location>
</feature>
<dbReference type="Proteomes" id="UP000028481">
    <property type="component" value="Chromosome"/>
</dbReference>
<evidence type="ECO:0000256" key="2">
    <source>
        <dbReference type="ARBA" id="ARBA00029447"/>
    </source>
</evidence>
<dbReference type="AlphaFoldDB" id="A0A075WVU5"/>
<dbReference type="Pfam" id="PF22673">
    <property type="entry name" value="MCP-like_PDC_1"/>
    <property type="match status" value="1"/>
</dbReference>
<sequence length="463" mass="52564">MRMFKFLVSWRMGKDLNKNGKKSYNNHFMKEIIRNALNLVELAPLINKESEILNEVTKELNLEIKSIKKEVNSLKETASQISFSSMENLKRVGIVNENVEHIKRSFKDTEQSMLFVKKAVDELVEATKEIYNTVEIISTLTKTINKIADKTKILALNASIEAVRAGQNGKGFAVIAQEVRELAQATTEATKDVTIKAKEVFGTIEKIKEKMCAIDHQVQRTYNLVCLNREKLEEINQPIKELNLNAESLSEVSANLDGTTATLSNTISKLSELIEKTTHSSSTLKTYSERLHSLSEEQILTVGKARVDLYDYAKEIIQEAASSFELRSMHRPTMENYLKRLIQQHEIFELLYITNDQGIQITDNIARWDFRAAYGSTGYGENWSSRPWFINVKESLDTYISDIYVSLATNSYCLTISCPIFDDKHRLIGVLGADLDLKKVIEGDRSLTQKINGLDKVDTKTLS</sequence>
<evidence type="ECO:0000259" key="4">
    <source>
        <dbReference type="PROSITE" id="PS50111"/>
    </source>
</evidence>
<dbReference type="SUPFAM" id="SSF58104">
    <property type="entry name" value="Methyl-accepting chemotaxis protein (MCP) signaling domain"/>
    <property type="match status" value="1"/>
</dbReference>
<dbReference type="GO" id="GO:0006935">
    <property type="term" value="P:chemotaxis"/>
    <property type="evidence" value="ECO:0007669"/>
    <property type="project" value="InterPro"/>
</dbReference>
<dbReference type="GO" id="GO:0007165">
    <property type="term" value="P:signal transduction"/>
    <property type="evidence" value="ECO:0007669"/>
    <property type="project" value="UniProtKB-KW"/>
</dbReference>
<dbReference type="PaxDb" id="289377-HL41_07870"/>
<evidence type="ECO:0000313" key="5">
    <source>
        <dbReference type="EMBL" id="AIH04588.1"/>
    </source>
</evidence>
<gene>
    <name evidence="5" type="ORF">HL41_07870</name>
</gene>
<evidence type="ECO:0000256" key="3">
    <source>
        <dbReference type="PROSITE-ProRule" id="PRU00284"/>
    </source>
</evidence>
<dbReference type="EMBL" id="CP008796">
    <property type="protein sequence ID" value="AIH04588.1"/>
    <property type="molecule type" value="Genomic_DNA"/>
</dbReference>
<dbReference type="GO" id="GO:0004888">
    <property type="term" value="F:transmembrane signaling receptor activity"/>
    <property type="evidence" value="ECO:0007669"/>
    <property type="project" value="InterPro"/>
</dbReference>
<dbReference type="SMART" id="SM00283">
    <property type="entry name" value="MA"/>
    <property type="match status" value="1"/>
</dbReference>
<name>A0A075WVU5_9BACT</name>
<dbReference type="InterPro" id="IPR004090">
    <property type="entry name" value="Chemotax_Me-accpt_rcpt"/>
</dbReference>
<comment type="similarity">
    <text evidence="2">Belongs to the methyl-accepting chemotaxis (MCP) protein family.</text>
</comment>
<dbReference type="InterPro" id="IPR004089">
    <property type="entry name" value="MCPsignal_dom"/>
</dbReference>
<dbReference type="STRING" id="289377.HL41_07870"/>
<reference evidence="5 6" key="1">
    <citation type="journal article" date="2015" name="Genome Announc.">
        <title>Genome Sequence of a Sulfate-Reducing Thermophilic Bacterium, Thermodesulfobacterium commune DSM 2178T (Phylum Thermodesulfobacteria).</title>
        <authorList>
            <person name="Bhatnagar S."/>
            <person name="Badger J.H."/>
            <person name="Madupu R."/>
            <person name="Khouri H.M."/>
            <person name="O'Connor E.M."/>
            <person name="Robb F.T."/>
            <person name="Ward N.L."/>
            <person name="Eisen J.A."/>
        </authorList>
    </citation>
    <scope>NUCLEOTIDE SEQUENCE [LARGE SCALE GENOMIC DNA]</scope>
    <source>
        <strain evidence="5 6">DSM 2178</strain>
    </source>
</reference>
<evidence type="ECO:0000256" key="1">
    <source>
        <dbReference type="ARBA" id="ARBA00023224"/>
    </source>
</evidence>
<dbReference type="KEGG" id="tcm:HL41_07870"/>
<keyword evidence="6" id="KW-1185">Reference proteome</keyword>
<proteinExistence type="inferred from homology"/>
<keyword evidence="1 3" id="KW-0807">Transducer</keyword>
<dbReference type="PRINTS" id="PR00260">
    <property type="entry name" value="CHEMTRNSDUCR"/>
</dbReference>
<dbReference type="PROSITE" id="PS50111">
    <property type="entry name" value="CHEMOTAXIS_TRANSDUC_2"/>
    <property type="match status" value="1"/>
</dbReference>
<accession>A0A075WVU5</accession>
<dbReference type="SUPFAM" id="SSF103190">
    <property type="entry name" value="Sensory domain-like"/>
    <property type="match status" value="1"/>
</dbReference>
<dbReference type="PANTHER" id="PTHR32089">
    <property type="entry name" value="METHYL-ACCEPTING CHEMOTAXIS PROTEIN MCPB"/>
    <property type="match status" value="1"/>
</dbReference>